<dbReference type="PROSITE" id="PS50110">
    <property type="entry name" value="RESPONSE_REGULATORY"/>
    <property type="match status" value="1"/>
</dbReference>
<dbReference type="InterPro" id="IPR039420">
    <property type="entry name" value="WalR-like"/>
</dbReference>
<dbReference type="SMART" id="SM00448">
    <property type="entry name" value="REC"/>
    <property type="match status" value="1"/>
</dbReference>
<protein>
    <submittedName>
        <fullName evidence="10">Response regulator transcription factor</fullName>
    </submittedName>
</protein>
<evidence type="ECO:0000256" key="2">
    <source>
        <dbReference type="ARBA" id="ARBA00023012"/>
    </source>
</evidence>
<dbReference type="CDD" id="cd00383">
    <property type="entry name" value="trans_reg_C"/>
    <property type="match status" value="1"/>
</dbReference>
<dbReference type="GO" id="GO:0005829">
    <property type="term" value="C:cytosol"/>
    <property type="evidence" value="ECO:0007669"/>
    <property type="project" value="TreeGrafter"/>
</dbReference>
<dbReference type="Gene3D" id="1.10.10.10">
    <property type="entry name" value="Winged helix-like DNA-binding domain superfamily/Winged helix DNA-binding domain"/>
    <property type="match status" value="1"/>
</dbReference>
<keyword evidence="1 6" id="KW-0597">Phosphoprotein</keyword>
<evidence type="ECO:0000259" key="8">
    <source>
        <dbReference type="PROSITE" id="PS50110"/>
    </source>
</evidence>
<evidence type="ECO:0000259" key="9">
    <source>
        <dbReference type="PROSITE" id="PS51755"/>
    </source>
</evidence>
<dbReference type="PANTHER" id="PTHR48111">
    <property type="entry name" value="REGULATOR OF RPOS"/>
    <property type="match status" value="1"/>
</dbReference>
<dbReference type="InterPro" id="IPR036388">
    <property type="entry name" value="WH-like_DNA-bd_sf"/>
</dbReference>
<reference evidence="10 11" key="1">
    <citation type="submission" date="2019-06" db="EMBL/GenBank/DDBJ databases">
        <title>Whole genome sequence for Cellvibrionaceae sp. R142.</title>
        <authorList>
            <person name="Wang G."/>
        </authorList>
    </citation>
    <scope>NUCLEOTIDE SEQUENCE [LARGE SCALE GENOMIC DNA]</scope>
    <source>
        <strain evidence="10 11">R142</strain>
    </source>
</reference>
<feature type="domain" description="Response regulatory" evidence="8">
    <location>
        <begin position="2"/>
        <end position="116"/>
    </location>
</feature>
<comment type="caution">
    <text evidence="10">The sequence shown here is derived from an EMBL/GenBank/DDBJ whole genome shotgun (WGS) entry which is preliminary data.</text>
</comment>
<dbReference type="CDD" id="cd19934">
    <property type="entry name" value="REC_OmpR_EcPhoP-like"/>
    <property type="match status" value="1"/>
</dbReference>
<dbReference type="InterPro" id="IPR011006">
    <property type="entry name" value="CheY-like_superfamily"/>
</dbReference>
<dbReference type="GO" id="GO:0000156">
    <property type="term" value="F:phosphorelay response regulator activity"/>
    <property type="evidence" value="ECO:0007669"/>
    <property type="project" value="TreeGrafter"/>
</dbReference>
<dbReference type="RefSeq" id="WP_142929398.1">
    <property type="nucleotide sequence ID" value="NZ_ML660106.1"/>
</dbReference>
<dbReference type="Proteomes" id="UP000319732">
    <property type="component" value="Unassembled WGS sequence"/>
</dbReference>
<keyword evidence="2" id="KW-0902">Two-component regulatory system</keyword>
<dbReference type="SUPFAM" id="SSF52172">
    <property type="entry name" value="CheY-like"/>
    <property type="match status" value="1"/>
</dbReference>
<dbReference type="Pfam" id="PF00486">
    <property type="entry name" value="Trans_reg_C"/>
    <property type="match status" value="1"/>
</dbReference>
<proteinExistence type="predicted"/>
<dbReference type="AlphaFoldDB" id="A0A545STH6"/>
<dbReference type="PANTHER" id="PTHR48111:SF71">
    <property type="entry name" value="TRANSCRIPTIONAL REGULATORY PROTEIN PHOP"/>
    <property type="match status" value="1"/>
</dbReference>
<dbReference type="Gene3D" id="6.10.250.690">
    <property type="match status" value="1"/>
</dbReference>
<evidence type="ECO:0000256" key="1">
    <source>
        <dbReference type="ARBA" id="ARBA00022553"/>
    </source>
</evidence>
<dbReference type="InterPro" id="IPR001867">
    <property type="entry name" value="OmpR/PhoB-type_DNA-bd"/>
</dbReference>
<dbReference type="GO" id="GO:0006355">
    <property type="term" value="P:regulation of DNA-templated transcription"/>
    <property type="evidence" value="ECO:0007669"/>
    <property type="project" value="InterPro"/>
</dbReference>
<feature type="modified residue" description="4-aspartylphosphate" evidence="6">
    <location>
        <position position="51"/>
    </location>
</feature>
<evidence type="ECO:0000313" key="11">
    <source>
        <dbReference type="Proteomes" id="UP000319732"/>
    </source>
</evidence>
<sequence>MRLLVVEDESHIREQLQSFLSELGYVVDAAADGREGLYCGEEYPYDLAVIDIGLPEINGIDLIRRLRELGKSQPILILTARGNWQDKVEGLEAGADDYLVKPFHNEELRARINALLRRSAGHATPQLRFGPICLDTAAKTVQINDDLLELTGFEYNTLEYLMHRAGEVISKTELTEHLYDQDFDRDSNVIEVFIGRLRKKLDPGGDLKPIATVRGQGYRFTLPASTDRTPEVT</sequence>
<keyword evidence="3" id="KW-0805">Transcription regulation</keyword>
<dbReference type="Pfam" id="PF00072">
    <property type="entry name" value="Response_reg"/>
    <property type="match status" value="1"/>
</dbReference>
<keyword evidence="5" id="KW-0804">Transcription</keyword>
<dbReference type="GO" id="GO:0032993">
    <property type="term" value="C:protein-DNA complex"/>
    <property type="evidence" value="ECO:0007669"/>
    <property type="project" value="TreeGrafter"/>
</dbReference>
<dbReference type="EMBL" id="VHSG01000028">
    <property type="protein sequence ID" value="TQV68266.1"/>
    <property type="molecule type" value="Genomic_DNA"/>
</dbReference>
<evidence type="ECO:0000313" key="10">
    <source>
        <dbReference type="EMBL" id="TQV68266.1"/>
    </source>
</evidence>
<feature type="domain" description="OmpR/PhoB-type" evidence="9">
    <location>
        <begin position="124"/>
        <end position="222"/>
    </location>
</feature>
<evidence type="ECO:0000256" key="5">
    <source>
        <dbReference type="ARBA" id="ARBA00023163"/>
    </source>
</evidence>
<dbReference type="GO" id="GO:0000976">
    <property type="term" value="F:transcription cis-regulatory region binding"/>
    <property type="evidence" value="ECO:0007669"/>
    <property type="project" value="TreeGrafter"/>
</dbReference>
<dbReference type="FunFam" id="1.10.10.10:FF:000005">
    <property type="entry name" value="Two-component system response regulator"/>
    <property type="match status" value="1"/>
</dbReference>
<keyword evidence="4 7" id="KW-0238">DNA-binding</keyword>
<dbReference type="PROSITE" id="PS51755">
    <property type="entry name" value="OMPR_PHOB"/>
    <property type="match status" value="1"/>
</dbReference>
<name>A0A545STH6_9GAMM</name>
<accession>A0A545STH6</accession>
<organism evidence="10 11">
    <name type="scientific">Exilibacterium tricleocarpae</name>
    <dbReference type="NCBI Taxonomy" id="2591008"/>
    <lineage>
        <taxon>Bacteria</taxon>
        <taxon>Pseudomonadati</taxon>
        <taxon>Pseudomonadota</taxon>
        <taxon>Gammaproteobacteria</taxon>
        <taxon>Cellvibrionales</taxon>
        <taxon>Cellvibrionaceae</taxon>
        <taxon>Exilibacterium</taxon>
    </lineage>
</organism>
<dbReference type="OrthoDB" id="9802426at2"/>
<dbReference type="Gene3D" id="3.40.50.2300">
    <property type="match status" value="1"/>
</dbReference>
<evidence type="ECO:0000256" key="3">
    <source>
        <dbReference type="ARBA" id="ARBA00023015"/>
    </source>
</evidence>
<dbReference type="InterPro" id="IPR001789">
    <property type="entry name" value="Sig_transdc_resp-reg_receiver"/>
</dbReference>
<evidence type="ECO:0000256" key="6">
    <source>
        <dbReference type="PROSITE-ProRule" id="PRU00169"/>
    </source>
</evidence>
<evidence type="ECO:0000256" key="7">
    <source>
        <dbReference type="PROSITE-ProRule" id="PRU01091"/>
    </source>
</evidence>
<keyword evidence="11" id="KW-1185">Reference proteome</keyword>
<evidence type="ECO:0000256" key="4">
    <source>
        <dbReference type="ARBA" id="ARBA00023125"/>
    </source>
</evidence>
<dbReference type="SMART" id="SM00862">
    <property type="entry name" value="Trans_reg_C"/>
    <property type="match status" value="1"/>
</dbReference>
<dbReference type="FunFam" id="3.40.50.2300:FF:000002">
    <property type="entry name" value="DNA-binding response regulator PhoP"/>
    <property type="match status" value="1"/>
</dbReference>
<feature type="DNA-binding region" description="OmpR/PhoB-type" evidence="7">
    <location>
        <begin position="124"/>
        <end position="222"/>
    </location>
</feature>
<gene>
    <name evidence="10" type="ORF">FKG94_23520</name>
</gene>